<dbReference type="GeneID" id="35436753"/>
<organism evidence="1 2">
    <name type="scientific">Rhizopus microsporus ATCC 52813</name>
    <dbReference type="NCBI Taxonomy" id="1340429"/>
    <lineage>
        <taxon>Eukaryota</taxon>
        <taxon>Fungi</taxon>
        <taxon>Fungi incertae sedis</taxon>
        <taxon>Mucoromycota</taxon>
        <taxon>Mucoromycotina</taxon>
        <taxon>Mucoromycetes</taxon>
        <taxon>Mucorales</taxon>
        <taxon>Mucorineae</taxon>
        <taxon>Rhizopodaceae</taxon>
        <taxon>Rhizopus</taxon>
    </lineage>
</organism>
<gene>
    <name evidence="1" type="ORF">RHIMIDRAFT_17055</name>
</gene>
<evidence type="ECO:0000313" key="1">
    <source>
        <dbReference type="EMBL" id="PHZ11649.1"/>
    </source>
</evidence>
<dbReference type="Proteomes" id="UP000242254">
    <property type="component" value="Unassembled WGS sequence"/>
</dbReference>
<dbReference type="AlphaFoldDB" id="A0A2G4SS97"/>
<dbReference type="RefSeq" id="XP_023465357.1">
    <property type="nucleotide sequence ID" value="XM_023605763.1"/>
</dbReference>
<reference evidence="1 2" key="1">
    <citation type="journal article" date="2016" name="Proc. Natl. Acad. Sci. U.S.A.">
        <title>Lipid metabolic changes in an early divergent fungus govern the establishment of a mutualistic symbiosis with endobacteria.</title>
        <authorList>
            <person name="Lastovetsky O.A."/>
            <person name="Gaspar M.L."/>
            <person name="Mondo S.J."/>
            <person name="LaButti K.M."/>
            <person name="Sandor L."/>
            <person name="Grigoriev I.V."/>
            <person name="Henry S.A."/>
            <person name="Pawlowska T.E."/>
        </authorList>
    </citation>
    <scope>NUCLEOTIDE SEQUENCE [LARGE SCALE GENOMIC DNA]</scope>
    <source>
        <strain evidence="1 2">ATCC 52813</strain>
    </source>
</reference>
<proteinExistence type="predicted"/>
<accession>A0A2G4SS97</accession>
<protein>
    <submittedName>
        <fullName evidence="1">Uncharacterized protein</fullName>
    </submittedName>
</protein>
<keyword evidence="2" id="KW-1185">Reference proteome</keyword>
<name>A0A2G4SS97_RHIZD</name>
<evidence type="ECO:0000313" key="2">
    <source>
        <dbReference type="Proteomes" id="UP000242254"/>
    </source>
</evidence>
<sequence>MDNQMKWKLCSGRTVEDVLYDYGMELEREHAVHSFILDTSDSEMKKLFTGQEWDEITRETELETTTLPESILNLIQEMNKTNIKEVKRVLLKYAEIRYSDYPTSDEFHIDKICYAVESL</sequence>
<dbReference type="EMBL" id="KZ303851">
    <property type="protein sequence ID" value="PHZ11649.1"/>
    <property type="molecule type" value="Genomic_DNA"/>
</dbReference>
<dbReference type="STRING" id="1340429.A0A2G4SS97"/>